<proteinExistence type="predicted"/>
<organism evidence="1 2">
    <name type="scientific">Stegodyphus mimosarum</name>
    <name type="common">African social velvet spider</name>
    <dbReference type="NCBI Taxonomy" id="407821"/>
    <lineage>
        <taxon>Eukaryota</taxon>
        <taxon>Metazoa</taxon>
        <taxon>Ecdysozoa</taxon>
        <taxon>Arthropoda</taxon>
        <taxon>Chelicerata</taxon>
        <taxon>Arachnida</taxon>
        <taxon>Araneae</taxon>
        <taxon>Araneomorphae</taxon>
        <taxon>Entelegynae</taxon>
        <taxon>Eresoidea</taxon>
        <taxon>Eresidae</taxon>
        <taxon>Stegodyphus</taxon>
    </lineage>
</organism>
<evidence type="ECO:0000313" key="2">
    <source>
        <dbReference type="Proteomes" id="UP000054359"/>
    </source>
</evidence>
<evidence type="ECO:0000313" key="1">
    <source>
        <dbReference type="EMBL" id="KFM63687.1"/>
    </source>
</evidence>
<protein>
    <submittedName>
        <fullName evidence="1">Uncharacterized protein</fullName>
    </submittedName>
</protein>
<accession>A0A087TEZ8</accession>
<dbReference type="Proteomes" id="UP000054359">
    <property type="component" value="Unassembled WGS sequence"/>
</dbReference>
<reference evidence="1 2" key="1">
    <citation type="submission" date="2013-11" db="EMBL/GenBank/DDBJ databases">
        <title>Genome sequencing of Stegodyphus mimosarum.</title>
        <authorList>
            <person name="Bechsgaard J."/>
        </authorList>
    </citation>
    <scope>NUCLEOTIDE SEQUENCE [LARGE SCALE GENOMIC DNA]</scope>
</reference>
<keyword evidence="2" id="KW-1185">Reference proteome</keyword>
<feature type="non-terminal residue" evidence="1">
    <location>
        <position position="35"/>
    </location>
</feature>
<name>A0A087TEZ8_STEMI</name>
<sequence length="35" mass="3892">MSSLPFGTKFSVCLSTVDGVKLRAWMLKMPLYAGR</sequence>
<gene>
    <name evidence="1" type="ORF">X975_23913</name>
</gene>
<dbReference type="AlphaFoldDB" id="A0A087TEZ8"/>
<dbReference type="EMBL" id="KK114911">
    <property type="protein sequence ID" value="KFM63687.1"/>
    <property type="molecule type" value="Genomic_DNA"/>
</dbReference>